<evidence type="ECO:0000256" key="1">
    <source>
        <dbReference type="ARBA" id="ARBA00004141"/>
    </source>
</evidence>
<reference evidence="7 8" key="1">
    <citation type="submission" date="2016-10" db="EMBL/GenBank/DDBJ databases">
        <authorList>
            <person name="de Groot N.N."/>
        </authorList>
    </citation>
    <scope>NUCLEOTIDE SEQUENCE [LARGE SCALE GENOMIC DNA]</scope>
    <source>
        <strain evidence="7 8">DSM 23413</strain>
    </source>
</reference>
<organism evidence="7 8">
    <name type="scientific">Jhaorihella thermophila</name>
    <dbReference type="NCBI Taxonomy" id="488547"/>
    <lineage>
        <taxon>Bacteria</taxon>
        <taxon>Pseudomonadati</taxon>
        <taxon>Pseudomonadota</taxon>
        <taxon>Alphaproteobacteria</taxon>
        <taxon>Rhodobacterales</taxon>
        <taxon>Paracoccaceae</taxon>
        <taxon>Jhaorihella</taxon>
    </lineage>
</organism>
<protein>
    <submittedName>
        <fullName evidence="7">Putative flippase GtrA (Transmembrane translocase of bactoprenol-linked glucose)</fullName>
    </submittedName>
</protein>
<dbReference type="RefSeq" id="WP_235003631.1">
    <property type="nucleotide sequence ID" value="NZ_FNVD01000001.1"/>
</dbReference>
<name>A0A1H5RR05_9RHOB</name>
<evidence type="ECO:0000256" key="3">
    <source>
        <dbReference type="ARBA" id="ARBA00022989"/>
    </source>
</evidence>
<proteinExistence type="predicted"/>
<evidence type="ECO:0000256" key="5">
    <source>
        <dbReference type="SAM" id="Phobius"/>
    </source>
</evidence>
<comment type="subcellular location">
    <subcellularLocation>
        <location evidence="1">Membrane</location>
        <topology evidence="1">Multi-pass membrane protein</topology>
    </subcellularLocation>
</comment>
<dbReference type="InterPro" id="IPR007267">
    <property type="entry name" value="GtrA_DPMS_TM"/>
</dbReference>
<keyword evidence="4 5" id="KW-0472">Membrane</keyword>
<keyword evidence="3 5" id="KW-1133">Transmembrane helix</keyword>
<dbReference type="AlphaFoldDB" id="A0A1H5RR05"/>
<feature type="transmembrane region" description="Helical" evidence="5">
    <location>
        <begin position="22"/>
        <end position="40"/>
    </location>
</feature>
<evidence type="ECO:0000256" key="4">
    <source>
        <dbReference type="ARBA" id="ARBA00023136"/>
    </source>
</evidence>
<evidence type="ECO:0000313" key="7">
    <source>
        <dbReference type="EMBL" id="SEF39931.1"/>
    </source>
</evidence>
<evidence type="ECO:0000313" key="8">
    <source>
        <dbReference type="Proteomes" id="UP000236742"/>
    </source>
</evidence>
<gene>
    <name evidence="7" type="ORF">SAMN05421751_10164</name>
</gene>
<keyword evidence="2 5" id="KW-0812">Transmembrane</keyword>
<accession>A0A1H5RR05</accession>
<keyword evidence="8" id="KW-1185">Reference proteome</keyword>
<dbReference type="EMBL" id="FNVD01000001">
    <property type="protein sequence ID" value="SEF39931.1"/>
    <property type="molecule type" value="Genomic_DNA"/>
</dbReference>
<dbReference type="Proteomes" id="UP000236742">
    <property type="component" value="Unassembled WGS sequence"/>
</dbReference>
<dbReference type="NCBIfam" id="NF037976">
    <property type="entry name" value="gtrA_1"/>
    <property type="match status" value="1"/>
</dbReference>
<evidence type="ECO:0000259" key="6">
    <source>
        <dbReference type="Pfam" id="PF04138"/>
    </source>
</evidence>
<feature type="transmembrane region" description="Helical" evidence="5">
    <location>
        <begin position="121"/>
        <end position="137"/>
    </location>
</feature>
<sequence length="151" mass="16241">MAGSPHAPSGAVRAARLSPGALVLRYALFAVIATAVNLGAQRAVFAMMTGDFRLPAALGIGTAAGLVTKYLLDKKWIFFDRARPVVDEGRTFTLYTLTGVGTTAIFWGSESLFWWAGGTRTAREFGAVLGLTVGYVLKYRLDRRFVFTGAT</sequence>
<feature type="domain" description="GtrA/DPMS transmembrane" evidence="6">
    <location>
        <begin position="25"/>
        <end position="147"/>
    </location>
</feature>
<dbReference type="GO" id="GO:0016020">
    <property type="term" value="C:membrane"/>
    <property type="evidence" value="ECO:0007669"/>
    <property type="project" value="UniProtKB-SubCell"/>
</dbReference>
<evidence type="ECO:0000256" key="2">
    <source>
        <dbReference type="ARBA" id="ARBA00022692"/>
    </source>
</evidence>
<feature type="transmembrane region" description="Helical" evidence="5">
    <location>
        <begin position="92"/>
        <end position="115"/>
    </location>
</feature>
<feature type="transmembrane region" description="Helical" evidence="5">
    <location>
        <begin position="52"/>
        <end position="72"/>
    </location>
</feature>
<dbReference type="GO" id="GO:0000271">
    <property type="term" value="P:polysaccharide biosynthetic process"/>
    <property type="evidence" value="ECO:0007669"/>
    <property type="project" value="InterPro"/>
</dbReference>
<dbReference type="Pfam" id="PF04138">
    <property type="entry name" value="GtrA_DPMS_TM"/>
    <property type="match status" value="1"/>
</dbReference>